<sequence length="173" mass="19924">MVNGRQNDGADDPNNNNQRVIADPPQDVRNERLAAAAARQSCCDYMVNDHVELETTLPDVEAENFELKPVMFSMINSVVQFSGSATGDAREHLKTFQEICGLFRLPGINPELLRLQLFPHSLRDRAKTWWNKLTPGSIRTWVDLFREFLSRFNHSHLSKRLRNEIANFQQEDD</sequence>
<dbReference type="InterPro" id="IPR005162">
    <property type="entry name" value="Retrotrans_gag_dom"/>
</dbReference>
<organism evidence="3 4">
    <name type="scientific">Hibiscus trionum</name>
    <name type="common">Flower of an hour</name>
    <dbReference type="NCBI Taxonomy" id="183268"/>
    <lineage>
        <taxon>Eukaryota</taxon>
        <taxon>Viridiplantae</taxon>
        <taxon>Streptophyta</taxon>
        <taxon>Embryophyta</taxon>
        <taxon>Tracheophyta</taxon>
        <taxon>Spermatophyta</taxon>
        <taxon>Magnoliopsida</taxon>
        <taxon>eudicotyledons</taxon>
        <taxon>Gunneridae</taxon>
        <taxon>Pentapetalae</taxon>
        <taxon>rosids</taxon>
        <taxon>malvids</taxon>
        <taxon>Malvales</taxon>
        <taxon>Malvaceae</taxon>
        <taxon>Malvoideae</taxon>
        <taxon>Hibiscus</taxon>
    </lineage>
</organism>
<reference evidence="3" key="1">
    <citation type="submission" date="2023-05" db="EMBL/GenBank/DDBJ databases">
        <title>Genome and transcriptome analyses reveal genes involved in the formation of fine ridges on petal epidermal cells in Hibiscus trionum.</title>
        <authorList>
            <person name="Koshimizu S."/>
            <person name="Masuda S."/>
            <person name="Ishii T."/>
            <person name="Shirasu K."/>
            <person name="Hoshino A."/>
            <person name="Arita M."/>
        </authorList>
    </citation>
    <scope>NUCLEOTIDE SEQUENCE</scope>
    <source>
        <strain evidence="3">Hamamatsu line</strain>
    </source>
</reference>
<feature type="domain" description="Retrotransposon gag" evidence="2">
    <location>
        <begin position="116"/>
        <end position="171"/>
    </location>
</feature>
<evidence type="ECO:0000313" key="3">
    <source>
        <dbReference type="EMBL" id="GMI80324.1"/>
    </source>
</evidence>
<dbReference type="OrthoDB" id="1305902at2759"/>
<comment type="caution">
    <text evidence="3">The sequence shown here is derived from an EMBL/GenBank/DDBJ whole genome shotgun (WGS) entry which is preliminary data.</text>
</comment>
<dbReference type="Proteomes" id="UP001165190">
    <property type="component" value="Unassembled WGS sequence"/>
</dbReference>
<name>A0A9W7HM26_HIBTR</name>
<evidence type="ECO:0000313" key="4">
    <source>
        <dbReference type="Proteomes" id="UP001165190"/>
    </source>
</evidence>
<evidence type="ECO:0000259" key="2">
    <source>
        <dbReference type="Pfam" id="PF03732"/>
    </source>
</evidence>
<dbReference type="EMBL" id="BSYR01000017">
    <property type="protein sequence ID" value="GMI80324.1"/>
    <property type="molecule type" value="Genomic_DNA"/>
</dbReference>
<protein>
    <recommendedName>
        <fullName evidence="2">Retrotransposon gag domain-containing protein</fullName>
    </recommendedName>
</protein>
<dbReference type="AlphaFoldDB" id="A0A9W7HM26"/>
<gene>
    <name evidence="3" type="ORF">HRI_001701700</name>
</gene>
<keyword evidence="4" id="KW-1185">Reference proteome</keyword>
<dbReference type="PANTHER" id="PTHR33223">
    <property type="entry name" value="CCHC-TYPE DOMAIN-CONTAINING PROTEIN"/>
    <property type="match status" value="1"/>
</dbReference>
<dbReference type="Pfam" id="PF03732">
    <property type="entry name" value="Retrotrans_gag"/>
    <property type="match status" value="1"/>
</dbReference>
<feature type="region of interest" description="Disordered" evidence="1">
    <location>
        <begin position="1"/>
        <end position="27"/>
    </location>
</feature>
<proteinExistence type="predicted"/>
<evidence type="ECO:0000256" key="1">
    <source>
        <dbReference type="SAM" id="MobiDB-lite"/>
    </source>
</evidence>
<accession>A0A9W7HM26</accession>
<dbReference type="PANTHER" id="PTHR33223:SF6">
    <property type="entry name" value="CCHC-TYPE DOMAIN-CONTAINING PROTEIN"/>
    <property type="match status" value="1"/>
</dbReference>